<accession>A0A0H2RSW7</accession>
<evidence type="ECO:0000256" key="4">
    <source>
        <dbReference type="SAM" id="MobiDB-lite"/>
    </source>
</evidence>
<feature type="repeat" description="WD" evidence="3">
    <location>
        <begin position="59"/>
        <end position="90"/>
    </location>
</feature>
<dbReference type="PROSITE" id="PS50294">
    <property type="entry name" value="WD_REPEATS_REGION"/>
    <property type="match status" value="1"/>
</dbReference>
<keyword evidence="1 3" id="KW-0853">WD repeat</keyword>
<proteinExistence type="predicted"/>
<dbReference type="Proteomes" id="UP000053477">
    <property type="component" value="Unassembled WGS sequence"/>
</dbReference>
<dbReference type="AlphaFoldDB" id="A0A0H2RSW7"/>
<organism evidence="5 6">
    <name type="scientific">Schizopora paradoxa</name>
    <dbReference type="NCBI Taxonomy" id="27342"/>
    <lineage>
        <taxon>Eukaryota</taxon>
        <taxon>Fungi</taxon>
        <taxon>Dikarya</taxon>
        <taxon>Basidiomycota</taxon>
        <taxon>Agaricomycotina</taxon>
        <taxon>Agaricomycetes</taxon>
        <taxon>Hymenochaetales</taxon>
        <taxon>Schizoporaceae</taxon>
        <taxon>Schizopora</taxon>
    </lineage>
</organism>
<reference evidence="5 6" key="1">
    <citation type="submission" date="2015-04" db="EMBL/GenBank/DDBJ databases">
        <title>Complete genome sequence of Schizopora paradoxa KUC8140, a cosmopolitan wood degrader in East Asia.</title>
        <authorList>
            <consortium name="DOE Joint Genome Institute"/>
            <person name="Min B."/>
            <person name="Park H."/>
            <person name="Jang Y."/>
            <person name="Kim J.-J."/>
            <person name="Kim K.H."/>
            <person name="Pangilinan J."/>
            <person name="Lipzen A."/>
            <person name="Riley R."/>
            <person name="Grigoriev I.V."/>
            <person name="Spatafora J.W."/>
            <person name="Choi I.-G."/>
        </authorList>
    </citation>
    <scope>NUCLEOTIDE SEQUENCE [LARGE SCALE GENOMIC DNA]</scope>
    <source>
        <strain evidence="5 6">KUC8140</strain>
    </source>
</reference>
<dbReference type="SUPFAM" id="SSF50978">
    <property type="entry name" value="WD40 repeat-like"/>
    <property type="match status" value="1"/>
</dbReference>
<evidence type="ECO:0000256" key="3">
    <source>
        <dbReference type="PROSITE-ProRule" id="PRU00221"/>
    </source>
</evidence>
<dbReference type="STRING" id="27342.A0A0H2RSW7"/>
<dbReference type="Gene3D" id="2.130.10.10">
    <property type="entry name" value="YVTN repeat-like/Quinoprotein amine dehydrogenase"/>
    <property type="match status" value="1"/>
</dbReference>
<feature type="region of interest" description="Disordered" evidence="4">
    <location>
        <begin position="1"/>
        <end position="39"/>
    </location>
</feature>
<feature type="repeat" description="WD" evidence="3">
    <location>
        <begin position="286"/>
        <end position="329"/>
    </location>
</feature>
<dbReference type="InterPro" id="IPR036322">
    <property type="entry name" value="WD40_repeat_dom_sf"/>
</dbReference>
<name>A0A0H2RSW7_9AGAM</name>
<dbReference type="GO" id="GO:0003723">
    <property type="term" value="F:RNA binding"/>
    <property type="evidence" value="ECO:0007669"/>
    <property type="project" value="TreeGrafter"/>
</dbReference>
<dbReference type="InterPro" id="IPR052234">
    <property type="entry name" value="U5_snRNP_Component"/>
</dbReference>
<dbReference type="InterPro" id="IPR015943">
    <property type="entry name" value="WD40/YVTN_repeat-like_dom_sf"/>
</dbReference>
<feature type="repeat" description="WD" evidence="3">
    <location>
        <begin position="330"/>
        <end position="369"/>
    </location>
</feature>
<gene>
    <name evidence="5" type="ORF">SCHPADRAFT_881078</name>
</gene>
<protein>
    <submittedName>
        <fullName evidence="5">WD40 repeat-like protein</fullName>
    </submittedName>
</protein>
<evidence type="ECO:0000256" key="2">
    <source>
        <dbReference type="ARBA" id="ARBA00022737"/>
    </source>
</evidence>
<dbReference type="SMART" id="SM00320">
    <property type="entry name" value="WD40"/>
    <property type="match status" value="7"/>
</dbReference>
<dbReference type="Pfam" id="PF00400">
    <property type="entry name" value="WD40"/>
    <property type="match status" value="6"/>
</dbReference>
<dbReference type="CDD" id="cd00200">
    <property type="entry name" value="WD40"/>
    <property type="match status" value="1"/>
</dbReference>
<dbReference type="PANTHER" id="PTHR44006:SF1">
    <property type="entry name" value="U5 SMALL NUCLEAR RIBONUCLEOPROTEIN 40 KDA PROTEIN"/>
    <property type="match status" value="1"/>
</dbReference>
<dbReference type="EMBL" id="KQ086114">
    <property type="protein sequence ID" value="KLO07911.1"/>
    <property type="molecule type" value="Genomic_DNA"/>
</dbReference>
<evidence type="ECO:0000313" key="6">
    <source>
        <dbReference type="Proteomes" id="UP000053477"/>
    </source>
</evidence>
<keyword evidence="2" id="KW-0677">Repeat</keyword>
<dbReference type="InterPro" id="IPR001680">
    <property type="entry name" value="WD40_rpt"/>
</dbReference>
<dbReference type="OrthoDB" id="1068471at2759"/>
<dbReference type="FunCoup" id="A0A0H2RSW7">
    <property type="interactions" value="954"/>
</dbReference>
<dbReference type="GO" id="GO:0071013">
    <property type="term" value="C:catalytic step 2 spliceosome"/>
    <property type="evidence" value="ECO:0007669"/>
    <property type="project" value="TreeGrafter"/>
</dbReference>
<feature type="repeat" description="WD" evidence="3">
    <location>
        <begin position="200"/>
        <end position="234"/>
    </location>
</feature>
<keyword evidence="6" id="KW-1185">Reference proteome</keyword>
<sequence>MSKRDRSPSSGGALIKRAKADAPPTNQIAISSKGDDRSKGLIRTVPRTSGLEAPIVSLAGAHSREILSCRFDPTGQNIAAASADCGFSLWRTYPPTTNYGQKPHLHKAAILDLQWSLFSSIIYTASADHTICYTDVTTGERVRKLRAHKGVVNAIDRTMAGGAGTELLASAADDGFVHVWEGGDDGGKQAVATFEVGCPVTSVAWSADGTNLYAGALDNEIHVFDIRKDTEVYSLKGHSDTPTSLAVSPNGNFLLSPSFSSQVIIHDIRPFSPSPTRVHRTLVGCPAGFEQTLLRAAWSKDDGGGRVAVGGADRTVTIWDVESGKIQYKLPGHKGTVTAVDFHPKEPIILTGSKDCTMLLGELNPGVQT</sequence>
<evidence type="ECO:0000256" key="1">
    <source>
        <dbReference type="ARBA" id="ARBA00022574"/>
    </source>
</evidence>
<dbReference type="InParanoid" id="A0A0H2RSW7"/>
<evidence type="ECO:0000313" key="5">
    <source>
        <dbReference type="EMBL" id="KLO07911.1"/>
    </source>
</evidence>
<dbReference type="PANTHER" id="PTHR44006">
    <property type="entry name" value="U5 SMALL NUCLEAR RIBONUCLEOPROTEIN 40 KDA PROTEIN"/>
    <property type="match status" value="1"/>
</dbReference>
<dbReference type="PROSITE" id="PS50082">
    <property type="entry name" value="WD_REPEATS_2"/>
    <property type="match status" value="4"/>
</dbReference>